<comment type="caution">
    <text evidence="2">The sequence shown here is derived from an EMBL/GenBank/DDBJ whole genome shotgun (WGS) entry which is preliminary data.</text>
</comment>
<sequence length="67" mass="7192">MEAQNNQHETQPASAAKAPVVTSCRKKKSDDATILQDMFGMSKVVAERNSNSEGVESSLPLQTTIAN</sequence>
<feature type="region of interest" description="Disordered" evidence="1">
    <location>
        <begin position="1"/>
        <end position="29"/>
    </location>
</feature>
<evidence type="ECO:0000313" key="3">
    <source>
        <dbReference type="Proteomes" id="UP000288805"/>
    </source>
</evidence>
<evidence type="ECO:0000313" key="2">
    <source>
        <dbReference type="EMBL" id="RVW48368.1"/>
    </source>
</evidence>
<dbReference type="Proteomes" id="UP000288805">
    <property type="component" value="Unassembled WGS sequence"/>
</dbReference>
<feature type="region of interest" description="Disordered" evidence="1">
    <location>
        <begin position="48"/>
        <end position="67"/>
    </location>
</feature>
<accession>A0A438EL59</accession>
<dbReference type="PANTHER" id="PTHR33622:SF10">
    <property type="entry name" value="MARKER FOR OXIDATIVE STRESS RESPONSE PROTEIN"/>
    <property type="match status" value="1"/>
</dbReference>
<feature type="compositionally biased region" description="Polar residues" evidence="1">
    <location>
        <begin position="1"/>
        <end position="13"/>
    </location>
</feature>
<dbReference type="EMBL" id="QGNW01001255">
    <property type="protein sequence ID" value="RVW48368.1"/>
    <property type="molecule type" value="Genomic_DNA"/>
</dbReference>
<protein>
    <submittedName>
        <fullName evidence="2">Uncharacterized protein</fullName>
    </submittedName>
</protein>
<name>A0A438EL59_VITVI</name>
<proteinExistence type="predicted"/>
<evidence type="ECO:0000256" key="1">
    <source>
        <dbReference type="SAM" id="MobiDB-lite"/>
    </source>
</evidence>
<dbReference type="PANTHER" id="PTHR33622">
    <property type="entry name" value="OS03G0724500 PROTEIN"/>
    <property type="match status" value="1"/>
</dbReference>
<gene>
    <name evidence="2" type="ORF">CK203_069673</name>
</gene>
<dbReference type="AlphaFoldDB" id="A0A438EL59"/>
<reference evidence="2 3" key="1">
    <citation type="journal article" date="2018" name="PLoS Genet.">
        <title>Population sequencing reveals clonal diversity and ancestral inbreeding in the grapevine cultivar Chardonnay.</title>
        <authorList>
            <person name="Roach M.J."/>
            <person name="Johnson D.L."/>
            <person name="Bohlmann J."/>
            <person name="van Vuuren H.J."/>
            <person name="Jones S.J."/>
            <person name="Pretorius I.S."/>
            <person name="Schmidt S.A."/>
            <person name="Borneman A.R."/>
        </authorList>
    </citation>
    <scope>NUCLEOTIDE SEQUENCE [LARGE SCALE GENOMIC DNA]</scope>
    <source>
        <strain evidence="3">cv. Chardonnay</strain>
        <tissue evidence="2">Leaf</tissue>
    </source>
</reference>
<organism evidence="2 3">
    <name type="scientific">Vitis vinifera</name>
    <name type="common">Grape</name>
    <dbReference type="NCBI Taxonomy" id="29760"/>
    <lineage>
        <taxon>Eukaryota</taxon>
        <taxon>Viridiplantae</taxon>
        <taxon>Streptophyta</taxon>
        <taxon>Embryophyta</taxon>
        <taxon>Tracheophyta</taxon>
        <taxon>Spermatophyta</taxon>
        <taxon>Magnoliopsida</taxon>
        <taxon>eudicotyledons</taxon>
        <taxon>Gunneridae</taxon>
        <taxon>Pentapetalae</taxon>
        <taxon>rosids</taxon>
        <taxon>Vitales</taxon>
        <taxon>Vitaceae</taxon>
        <taxon>Viteae</taxon>
        <taxon>Vitis</taxon>
    </lineage>
</organism>